<feature type="signal peptide" evidence="1">
    <location>
        <begin position="1"/>
        <end position="21"/>
    </location>
</feature>
<dbReference type="InterPro" id="IPR011990">
    <property type="entry name" value="TPR-like_helical_dom_sf"/>
</dbReference>
<dbReference type="Pfam" id="PF13432">
    <property type="entry name" value="TPR_16"/>
    <property type="match status" value="1"/>
</dbReference>
<dbReference type="Proteomes" id="UP000321548">
    <property type="component" value="Unassembled WGS sequence"/>
</dbReference>
<name>A0A5C8P1V6_9BURK</name>
<keyword evidence="1" id="KW-0732">Signal</keyword>
<evidence type="ECO:0000259" key="2">
    <source>
        <dbReference type="Pfam" id="PF13529"/>
    </source>
</evidence>
<dbReference type="OrthoDB" id="9814129at2"/>
<feature type="domain" description="Peptidase C39-like" evidence="2">
    <location>
        <begin position="50"/>
        <end position="160"/>
    </location>
</feature>
<dbReference type="CDD" id="cd02549">
    <property type="entry name" value="Peptidase_C39A"/>
    <property type="match status" value="1"/>
</dbReference>
<reference evidence="3 4" key="1">
    <citation type="submission" date="2019-06" db="EMBL/GenBank/DDBJ databases">
        <title>Quisquiliibacterium sp. nov., isolated from a maize field.</title>
        <authorList>
            <person name="Lin S.-Y."/>
            <person name="Tsai C.-F."/>
            <person name="Young C.-C."/>
        </authorList>
    </citation>
    <scope>NUCLEOTIDE SEQUENCE [LARGE SCALE GENOMIC DNA]</scope>
    <source>
        <strain evidence="3 4">CC-CFT501</strain>
    </source>
</reference>
<proteinExistence type="predicted"/>
<dbReference type="Gene3D" id="3.90.70.10">
    <property type="entry name" value="Cysteine proteinases"/>
    <property type="match status" value="1"/>
</dbReference>
<dbReference type="SUPFAM" id="SSF48452">
    <property type="entry name" value="TPR-like"/>
    <property type="match status" value="1"/>
</dbReference>
<dbReference type="Gene3D" id="1.25.40.10">
    <property type="entry name" value="Tetratricopeptide repeat domain"/>
    <property type="match status" value="1"/>
</dbReference>
<sequence length="320" mass="33716">MTRRALLAALAVAPLALAGCAAPQANRLRSAIESGADRPRGLPARASIAGVPFFAQREYECGPAALAMAMQPAGVRVSPDALVPEVWVPARQGSLQPEMLAAPRRRGLLSVRLGGSLEDPLRALAGGLPVVVFQNLGLDAAPFWHYAVLIGYDLQRGTVVLHTGVEEASEQSIHPFERTWVRGGSWAMTVSRPDRLPDGAGEEAAARGVAGLERIDPAAARQGWTAVLARWPGNRTAALGLGNAAWAAGDKAGARAAWQAAVRRHPDFADAWNNLAHALADAGDRRAAIEAARRAVFLGGPRVQAYRETLDGLSVKGLPD</sequence>
<comment type="caution">
    <text evidence="3">The sequence shown here is derived from an EMBL/GenBank/DDBJ whole genome shotgun (WGS) entry which is preliminary data.</text>
</comment>
<dbReference type="Pfam" id="PF13529">
    <property type="entry name" value="Peptidase_C39_2"/>
    <property type="match status" value="1"/>
</dbReference>
<dbReference type="InterPro" id="IPR039564">
    <property type="entry name" value="Peptidase_C39-like"/>
</dbReference>
<dbReference type="RefSeq" id="WP_147703475.1">
    <property type="nucleotide sequence ID" value="NZ_VDUY01000002.1"/>
</dbReference>
<feature type="chain" id="PRO_5022939813" evidence="1">
    <location>
        <begin position="22"/>
        <end position="320"/>
    </location>
</feature>
<dbReference type="SMART" id="SM00028">
    <property type="entry name" value="TPR"/>
    <property type="match status" value="2"/>
</dbReference>
<gene>
    <name evidence="3" type="ORF">FHP08_06355</name>
</gene>
<dbReference type="PROSITE" id="PS51257">
    <property type="entry name" value="PROKAR_LIPOPROTEIN"/>
    <property type="match status" value="1"/>
</dbReference>
<protein>
    <submittedName>
        <fullName evidence="3">Tetratricopeptide repeat protein</fullName>
    </submittedName>
</protein>
<evidence type="ECO:0000313" key="4">
    <source>
        <dbReference type="Proteomes" id="UP000321548"/>
    </source>
</evidence>
<dbReference type="InterPro" id="IPR019734">
    <property type="entry name" value="TPR_rpt"/>
</dbReference>
<evidence type="ECO:0000256" key="1">
    <source>
        <dbReference type="SAM" id="SignalP"/>
    </source>
</evidence>
<evidence type="ECO:0000313" key="3">
    <source>
        <dbReference type="EMBL" id="TXL67227.1"/>
    </source>
</evidence>
<organism evidence="3 4">
    <name type="scientific">Zeimonas arvi</name>
    <dbReference type="NCBI Taxonomy" id="2498847"/>
    <lineage>
        <taxon>Bacteria</taxon>
        <taxon>Pseudomonadati</taxon>
        <taxon>Pseudomonadota</taxon>
        <taxon>Betaproteobacteria</taxon>
        <taxon>Burkholderiales</taxon>
        <taxon>Burkholderiaceae</taxon>
        <taxon>Zeimonas</taxon>
    </lineage>
</organism>
<dbReference type="EMBL" id="VDUY01000002">
    <property type="protein sequence ID" value="TXL67227.1"/>
    <property type="molecule type" value="Genomic_DNA"/>
</dbReference>
<keyword evidence="4" id="KW-1185">Reference proteome</keyword>
<dbReference type="NCBIfam" id="NF033920">
    <property type="entry name" value="C39_PA2778_fam"/>
    <property type="match status" value="1"/>
</dbReference>
<dbReference type="AlphaFoldDB" id="A0A5C8P1V6"/>
<accession>A0A5C8P1V6</accession>
<dbReference type="InterPro" id="IPR039563">
    <property type="entry name" value="Peptidase_C39_single_dom"/>
</dbReference>